<dbReference type="SUPFAM" id="SSF51735">
    <property type="entry name" value="NAD(P)-binding Rossmann-fold domains"/>
    <property type="match status" value="1"/>
</dbReference>
<feature type="domain" description="2,4-diaminopentanoate dehydrogenase C-terminal" evidence="1">
    <location>
        <begin position="145"/>
        <end position="350"/>
    </location>
</feature>
<dbReference type="Proteomes" id="UP000295087">
    <property type="component" value="Unassembled WGS sequence"/>
</dbReference>
<comment type="caution">
    <text evidence="2">The sequence shown here is derived from an EMBL/GenBank/DDBJ whole genome shotgun (WGS) entry which is preliminary data.</text>
</comment>
<protein>
    <recommendedName>
        <fullName evidence="1">2,4-diaminopentanoate dehydrogenase C-terminal domain-containing protein</fullName>
    </recommendedName>
</protein>
<proteinExistence type="predicted"/>
<dbReference type="CDD" id="cd24146">
    <property type="entry name" value="nat-AmDH_N_like"/>
    <property type="match status" value="1"/>
</dbReference>
<evidence type="ECO:0000313" key="2">
    <source>
        <dbReference type="EMBL" id="TDP32048.1"/>
    </source>
</evidence>
<dbReference type="RefSeq" id="WP_067487469.1">
    <property type="nucleotide sequence ID" value="NZ_JBHXPO010000001.1"/>
</dbReference>
<evidence type="ECO:0000313" key="3">
    <source>
        <dbReference type="Proteomes" id="UP000295087"/>
    </source>
</evidence>
<keyword evidence="3" id="KW-1185">Reference proteome</keyword>
<name>A0A4R6P2V6_NOCIG</name>
<dbReference type="EMBL" id="SNXK01000007">
    <property type="protein sequence ID" value="TDP32048.1"/>
    <property type="molecule type" value="Genomic_DNA"/>
</dbReference>
<gene>
    <name evidence="2" type="ORF">DFR75_107273</name>
</gene>
<sequence>MTVRVIHWGTGNVGRHALAGVLTDPRFELIGVHVSGPDKVGLDAAELAGLATPSGVPATTGIEEVLARRPDCVVYTAMTDNRLPEALEDLRRLLAAGIDVVASAPVFLQYPWGVLPAELLDPIEEAAAQGDSSLFVNGIDPGFANDLLPLALLGTCRYVEQVRCLEIVDYSTYDNPAVMFDIMGFGKPMTETPLLLQPGVLSLAWGSVVRQLAAGLGIELDAVTQEYQRLPAPETFDIDSGTIEAGTAAALRFEVRGMVGARAVTVLEHVTRLRADLAPDWPQPARAGGSYRVEVTGEPNYTLDLAMFSDHGDHNHASLVGTAMRLVNAIPAVVAAPAGIRTTLDLPLVTGSGLADTSRIPATKQR</sequence>
<evidence type="ECO:0000259" key="1">
    <source>
        <dbReference type="Pfam" id="PF19328"/>
    </source>
</evidence>
<dbReference type="Gene3D" id="3.40.50.720">
    <property type="entry name" value="NAD(P)-binding Rossmann-like Domain"/>
    <property type="match status" value="1"/>
</dbReference>
<dbReference type="Pfam" id="PF19328">
    <property type="entry name" value="DAP_DH_C"/>
    <property type="match status" value="1"/>
</dbReference>
<accession>A0A4R6P2V6</accession>
<dbReference type="InterPro" id="IPR036291">
    <property type="entry name" value="NAD(P)-bd_dom_sf"/>
</dbReference>
<dbReference type="AlphaFoldDB" id="A0A4R6P2V6"/>
<organism evidence="2 3">
    <name type="scientific">Nocardia ignorata</name>
    <dbReference type="NCBI Taxonomy" id="145285"/>
    <lineage>
        <taxon>Bacteria</taxon>
        <taxon>Bacillati</taxon>
        <taxon>Actinomycetota</taxon>
        <taxon>Actinomycetes</taxon>
        <taxon>Mycobacteriales</taxon>
        <taxon>Nocardiaceae</taxon>
        <taxon>Nocardia</taxon>
    </lineage>
</organism>
<dbReference type="InterPro" id="IPR045760">
    <property type="entry name" value="DAP_DH_C"/>
</dbReference>
<reference evidence="2 3" key="1">
    <citation type="submission" date="2019-03" db="EMBL/GenBank/DDBJ databases">
        <title>Genomic Encyclopedia of Type Strains, Phase IV (KMG-IV): sequencing the most valuable type-strain genomes for metagenomic binning, comparative biology and taxonomic classification.</title>
        <authorList>
            <person name="Goeker M."/>
        </authorList>
    </citation>
    <scope>NUCLEOTIDE SEQUENCE [LARGE SCALE GENOMIC DNA]</scope>
    <source>
        <strain evidence="2 3">DSM 44496</strain>
    </source>
</reference>